<evidence type="ECO:0000256" key="1">
    <source>
        <dbReference type="ARBA" id="ARBA00006484"/>
    </source>
</evidence>
<keyword evidence="2" id="KW-0560">Oxidoreductase</keyword>
<keyword evidence="4" id="KW-1185">Reference proteome</keyword>
<dbReference type="KEGG" id="slau:SLA_4770"/>
<evidence type="ECO:0000313" key="4">
    <source>
        <dbReference type="Proteomes" id="UP000217676"/>
    </source>
</evidence>
<comment type="similarity">
    <text evidence="1">Belongs to the short-chain dehydrogenases/reductases (SDR) family.</text>
</comment>
<reference evidence="3 4" key="1">
    <citation type="journal article" date="2016" name="Genome Announc.">
        <title>Complete Genome Sequence of Thiostrepton-Producing Streptomyces laurentii ATCC 31255.</title>
        <authorList>
            <person name="Doi K."/>
            <person name="Fujino Y."/>
            <person name="Nagayoshi Y."/>
            <person name="Ohshima T."/>
            <person name="Ogata S."/>
        </authorList>
    </citation>
    <scope>NUCLEOTIDE SEQUENCE [LARGE SCALE GENOMIC DNA]</scope>
    <source>
        <strain evidence="3 4">ATCC 31255</strain>
    </source>
</reference>
<dbReference type="CDD" id="cd05233">
    <property type="entry name" value="SDR_c"/>
    <property type="match status" value="1"/>
</dbReference>
<evidence type="ECO:0000313" key="3">
    <source>
        <dbReference type="EMBL" id="BAU85654.1"/>
    </source>
</evidence>
<dbReference type="PRINTS" id="PR00081">
    <property type="entry name" value="GDHRDH"/>
</dbReference>
<dbReference type="Gene3D" id="3.40.50.720">
    <property type="entry name" value="NAD(P)-binding Rossmann-like Domain"/>
    <property type="match status" value="1"/>
</dbReference>
<dbReference type="Proteomes" id="UP000217676">
    <property type="component" value="Chromosome"/>
</dbReference>
<dbReference type="PANTHER" id="PTHR43391">
    <property type="entry name" value="RETINOL DEHYDROGENASE-RELATED"/>
    <property type="match status" value="1"/>
</dbReference>
<evidence type="ECO:0000256" key="2">
    <source>
        <dbReference type="ARBA" id="ARBA00023002"/>
    </source>
</evidence>
<dbReference type="GO" id="GO:0016491">
    <property type="term" value="F:oxidoreductase activity"/>
    <property type="evidence" value="ECO:0007669"/>
    <property type="project" value="UniProtKB-KW"/>
</dbReference>
<sequence>MTSAAPTDPTRAPVTLLTGGSSGIGAATVRRLLAAGHRVAATGRDAGRLERFAASLGAPDTLLLLPGDAADPAAVEAAVRAAVERFGRLDHVVANAGFSTHATVAEADPEAMRSMLLTNVLGPALLIRQSLDELRRTRGRIVLMGSVAGLKNTPGNFYSVTKWAVHALAENTRMLVTESGVGVSVIAPGFVDTPFWDARGGVPEDRPALSAADVADAVLWALGRPAGVDVTTVTVRPLGQLN</sequence>
<gene>
    <name evidence="3" type="ORF">SLA_4770</name>
</gene>
<dbReference type="Pfam" id="PF00106">
    <property type="entry name" value="adh_short"/>
    <property type="match status" value="1"/>
</dbReference>
<dbReference type="SUPFAM" id="SSF51735">
    <property type="entry name" value="NAD(P)-binding Rossmann-fold domains"/>
    <property type="match status" value="1"/>
</dbReference>
<dbReference type="InterPro" id="IPR036291">
    <property type="entry name" value="NAD(P)-bd_dom_sf"/>
</dbReference>
<dbReference type="AlphaFoldDB" id="A0A160P3P0"/>
<name>A0A160P3P0_STRLU</name>
<accession>A0A160P3P0</accession>
<proteinExistence type="inferred from homology"/>
<dbReference type="EMBL" id="AP017424">
    <property type="protein sequence ID" value="BAU85654.1"/>
    <property type="molecule type" value="Genomic_DNA"/>
</dbReference>
<organism evidence="3 4">
    <name type="scientific">Streptomyces laurentii</name>
    <dbReference type="NCBI Taxonomy" id="39478"/>
    <lineage>
        <taxon>Bacteria</taxon>
        <taxon>Bacillati</taxon>
        <taxon>Actinomycetota</taxon>
        <taxon>Actinomycetes</taxon>
        <taxon>Kitasatosporales</taxon>
        <taxon>Streptomycetaceae</taxon>
        <taxon>Streptomyces</taxon>
    </lineage>
</organism>
<dbReference type="InterPro" id="IPR002347">
    <property type="entry name" value="SDR_fam"/>
</dbReference>
<dbReference type="PANTHER" id="PTHR43391:SF94">
    <property type="entry name" value="OXIDOREDUCTASE-RELATED"/>
    <property type="match status" value="1"/>
</dbReference>
<protein>
    <submittedName>
        <fullName evidence="3">Dehydrogenase</fullName>
    </submittedName>
</protein>